<evidence type="ECO:0000256" key="2">
    <source>
        <dbReference type="ARBA" id="ARBA00022729"/>
    </source>
</evidence>
<gene>
    <name evidence="4" type="ORF">D3875_10055</name>
</gene>
<dbReference type="GO" id="GO:0050821">
    <property type="term" value="P:protein stabilization"/>
    <property type="evidence" value="ECO:0007669"/>
    <property type="project" value="TreeGrafter"/>
</dbReference>
<proteinExistence type="inferred from homology"/>
<dbReference type="GO" id="GO:0051082">
    <property type="term" value="F:unfolded protein binding"/>
    <property type="evidence" value="ECO:0007669"/>
    <property type="project" value="InterPro"/>
</dbReference>
<dbReference type="Proteomes" id="UP000286287">
    <property type="component" value="Unassembled WGS sequence"/>
</dbReference>
<protein>
    <submittedName>
        <fullName evidence="4">OmpH family outer membrane protein</fullName>
    </submittedName>
</protein>
<accession>A0A418V710</accession>
<dbReference type="SMART" id="SM00935">
    <property type="entry name" value="OmpH"/>
    <property type="match status" value="1"/>
</dbReference>
<dbReference type="EMBL" id="QYUJ01000014">
    <property type="protein sequence ID" value="RJF71850.1"/>
    <property type="molecule type" value="Genomic_DNA"/>
</dbReference>
<dbReference type="Pfam" id="PF03938">
    <property type="entry name" value="OmpH"/>
    <property type="match status" value="1"/>
</dbReference>
<sequence length="165" mass="17499">MLGMKMNVKALAPVAVVAAFGLGTLAPHAQTGAQKVGFANVDALFAASPSFKGVKDLETKFQGEAATLDKQIKEIDAKGTAATQADKTKRSQLVDTYNAKLKDYDTQMKAKAGPVEQQIDKAMSDYAKANGFSIIMSRAVAQQSGLVVYADEGIDVTEAIKKNIK</sequence>
<dbReference type="InterPro" id="IPR024930">
    <property type="entry name" value="Skp_dom_sf"/>
</dbReference>
<evidence type="ECO:0000256" key="3">
    <source>
        <dbReference type="SAM" id="SignalP"/>
    </source>
</evidence>
<organism evidence="4 5">
    <name type="scientific">Deinococcus cavernae</name>
    <dbReference type="NCBI Taxonomy" id="2320857"/>
    <lineage>
        <taxon>Bacteria</taxon>
        <taxon>Thermotogati</taxon>
        <taxon>Deinococcota</taxon>
        <taxon>Deinococci</taxon>
        <taxon>Deinococcales</taxon>
        <taxon>Deinococcaceae</taxon>
        <taxon>Deinococcus</taxon>
    </lineage>
</organism>
<comment type="caution">
    <text evidence="4">The sequence shown here is derived from an EMBL/GenBank/DDBJ whole genome shotgun (WGS) entry which is preliminary data.</text>
</comment>
<comment type="similarity">
    <text evidence="1">Belongs to the Skp family.</text>
</comment>
<dbReference type="OrthoDB" id="72463at2"/>
<dbReference type="PANTHER" id="PTHR35089:SF1">
    <property type="entry name" value="CHAPERONE PROTEIN SKP"/>
    <property type="match status" value="1"/>
</dbReference>
<dbReference type="InterPro" id="IPR005632">
    <property type="entry name" value="Chaperone_Skp"/>
</dbReference>
<name>A0A418V710_9DEIO</name>
<evidence type="ECO:0000313" key="5">
    <source>
        <dbReference type="Proteomes" id="UP000286287"/>
    </source>
</evidence>
<evidence type="ECO:0000313" key="4">
    <source>
        <dbReference type="EMBL" id="RJF71850.1"/>
    </source>
</evidence>
<keyword evidence="2 3" id="KW-0732">Signal</keyword>
<reference evidence="4 5" key="1">
    <citation type="submission" date="2018-09" db="EMBL/GenBank/DDBJ databases">
        <authorList>
            <person name="Zhu H."/>
        </authorList>
    </citation>
    <scope>NUCLEOTIDE SEQUENCE [LARGE SCALE GENOMIC DNA]</scope>
    <source>
        <strain evidence="4 5">K2S05-167</strain>
    </source>
</reference>
<feature type="chain" id="PRO_5019345908" evidence="3">
    <location>
        <begin position="30"/>
        <end position="165"/>
    </location>
</feature>
<dbReference type="SUPFAM" id="SSF111384">
    <property type="entry name" value="OmpH-like"/>
    <property type="match status" value="1"/>
</dbReference>
<keyword evidence="5" id="KW-1185">Reference proteome</keyword>
<evidence type="ECO:0000256" key="1">
    <source>
        <dbReference type="ARBA" id="ARBA00009091"/>
    </source>
</evidence>
<dbReference type="PANTHER" id="PTHR35089">
    <property type="entry name" value="CHAPERONE PROTEIN SKP"/>
    <property type="match status" value="1"/>
</dbReference>
<dbReference type="Gene3D" id="3.30.910.20">
    <property type="entry name" value="Skp domain"/>
    <property type="match status" value="1"/>
</dbReference>
<feature type="signal peptide" evidence="3">
    <location>
        <begin position="1"/>
        <end position="29"/>
    </location>
</feature>
<dbReference type="GO" id="GO:0005829">
    <property type="term" value="C:cytosol"/>
    <property type="evidence" value="ECO:0007669"/>
    <property type="project" value="TreeGrafter"/>
</dbReference>
<dbReference type="AlphaFoldDB" id="A0A418V710"/>